<dbReference type="Proteomes" id="UP001054837">
    <property type="component" value="Unassembled WGS sequence"/>
</dbReference>
<accession>A0AAV4V7M8</accession>
<evidence type="ECO:0000256" key="1">
    <source>
        <dbReference type="SAM" id="MobiDB-lite"/>
    </source>
</evidence>
<evidence type="ECO:0000313" key="3">
    <source>
        <dbReference type="Proteomes" id="UP001054837"/>
    </source>
</evidence>
<organism evidence="2 3">
    <name type="scientific">Caerostris darwini</name>
    <dbReference type="NCBI Taxonomy" id="1538125"/>
    <lineage>
        <taxon>Eukaryota</taxon>
        <taxon>Metazoa</taxon>
        <taxon>Ecdysozoa</taxon>
        <taxon>Arthropoda</taxon>
        <taxon>Chelicerata</taxon>
        <taxon>Arachnida</taxon>
        <taxon>Araneae</taxon>
        <taxon>Araneomorphae</taxon>
        <taxon>Entelegynae</taxon>
        <taxon>Araneoidea</taxon>
        <taxon>Araneidae</taxon>
        <taxon>Caerostris</taxon>
    </lineage>
</organism>
<proteinExistence type="predicted"/>
<dbReference type="AlphaFoldDB" id="A0AAV4V7M8"/>
<reference evidence="2 3" key="1">
    <citation type="submission" date="2021-06" db="EMBL/GenBank/DDBJ databases">
        <title>Caerostris darwini draft genome.</title>
        <authorList>
            <person name="Kono N."/>
            <person name="Arakawa K."/>
        </authorList>
    </citation>
    <scope>NUCLEOTIDE SEQUENCE [LARGE SCALE GENOMIC DNA]</scope>
</reference>
<sequence length="117" mass="13661">MKPIAIHNGVLFYGKRNPSNRVDDQGDKEKRNCFDSWEESIRAPRIHNETSTNRKTTPLRNPIRQCPSPQKYSAQYLFLARLVYIKEVMKDLECRDSFKTSTATAWKKIVEILNQST</sequence>
<feature type="region of interest" description="Disordered" evidence="1">
    <location>
        <begin position="44"/>
        <end position="65"/>
    </location>
</feature>
<dbReference type="EMBL" id="BPLQ01012517">
    <property type="protein sequence ID" value="GIY66028.1"/>
    <property type="molecule type" value="Genomic_DNA"/>
</dbReference>
<evidence type="ECO:0000313" key="2">
    <source>
        <dbReference type="EMBL" id="GIY66028.1"/>
    </source>
</evidence>
<name>A0AAV4V7M8_9ARAC</name>
<gene>
    <name evidence="2" type="ORF">CDAR_454331</name>
</gene>
<comment type="caution">
    <text evidence="2">The sequence shown here is derived from an EMBL/GenBank/DDBJ whole genome shotgun (WGS) entry which is preliminary data.</text>
</comment>
<protein>
    <submittedName>
        <fullName evidence="2">Uncharacterized protein</fullName>
    </submittedName>
</protein>
<keyword evidence="3" id="KW-1185">Reference proteome</keyword>
<feature type="compositionally biased region" description="Polar residues" evidence="1">
    <location>
        <begin position="49"/>
        <end position="59"/>
    </location>
</feature>